<dbReference type="Proteomes" id="UP000008744">
    <property type="component" value="Unassembled WGS sequence"/>
</dbReference>
<dbReference type="EMBL" id="CH479180">
    <property type="protein sequence ID" value="EDW29184.1"/>
    <property type="molecule type" value="Genomic_DNA"/>
</dbReference>
<dbReference type="PANTHER" id="PTHR19143:SF458">
    <property type="entry name" value="FIBRINOGEN C-TERMINAL DOMAIN-CONTAINING PROTEIN-RELATED"/>
    <property type="match status" value="1"/>
</dbReference>
<dbReference type="STRING" id="7234.B4G6S0"/>
<dbReference type="OMA" id="NCAIAHK"/>
<feature type="domain" description="Fibrinogen C-terminal" evidence="1">
    <location>
        <begin position="1"/>
        <end position="138"/>
    </location>
</feature>
<dbReference type="SMR" id="B4G6S0"/>
<gene>
    <name evidence="2" type="primary">Dper\GL18547</name>
    <name evidence="2" type="ORF">Dper_GL18547</name>
</gene>
<dbReference type="AlphaFoldDB" id="B4G6S0"/>
<evidence type="ECO:0000313" key="2">
    <source>
        <dbReference type="EMBL" id="EDW29184.1"/>
    </source>
</evidence>
<organism evidence="3">
    <name type="scientific">Drosophila persimilis</name>
    <name type="common">Fruit fly</name>
    <dbReference type="NCBI Taxonomy" id="7234"/>
    <lineage>
        <taxon>Eukaryota</taxon>
        <taxon>Metazoa</taxon>
        <taxon>Ecdysozoa</taxon>
        <taxon>Arthropoda</taxon>
        <taxon>Hexapoda</taxon>
        <taxon>Insecta</taxon>
        <taxon>Pterygota</taxon>
        <taxon>Neoptera</taxon>
        <taxon>Endopterygota</taxon>
        <taxon>Diptera</taxon>
        <taxon>Brachycera</taxon>
        <taxon>Muscomorpha</taxon>
        <taxon>Ephydroidea</taxon>
        <taxon>Drosophilidae</taxon>
        <taxon>Drosophila</taxon>
        <taxon>Sophophora</taxon>
    </lineage>
</organism>
<dbReference type="PhylomeDB" id="B4G6S0"/>
<dbReference type="KEGG" id="dpe:6589514"/>
<dbReference type="InterPro" id="IPR050373">
    <property type="entry name" value="Fibrinogen_C-term_domain"/>
</dbReference>
<accession>B4G6S0</accession>
<dbReference type="Gene3D" id="3.90.215.10">
    <property type="entry name" value="Gamma Fibrinogen, chain A, domain 1"/>
    <property type="match status" value="1"/>
</dbReference>
<dbReference type="InterPro" id="IPR036056">
    <property type="entry name" value="Fibrinogen-like_C"/>
</dbReference>
<dbReference type="eggNOG" id="KOG2579">
    <property type="taxonomic scope" value="Eukaryota"/>
</dbReference>
<dbReference type="PROSITE" id="PS51406">
    <property type="entry name" value="FIBRINOGEN_C_2"/>
    <property type="match status" value="1"/>
</dbReference>
<evidence type="ECO:0000313" key="3">
    <source>
        <dbReference type="Proteomes" id="UP000008744"/>
    </source>
</evidence>
<dbReference type="PANTHER" id="PTHR19143">
    <property type="entry name" value="FIBRINOGEN/TENASCIN/ANGIOPOEITIN"/>
    <property type="match status" value="1"/>
</dbReference>
<sequence length="138" mass="16221">MDKLHAITKSRPQELYVHLEDFDGRTRYAKYNEIIIESENDSYRMSRLGSFSGDAGDSMHKCRNQKFTTYDRDNDSWKKGNCATERRGPWWHQSCGDSNLFGLYVRGTVSGMKWNGVTWDSYRNDYSNKIIQMMVRPI</sequence>
<keyword evidence="3" id="KW-1185">Reference proteome</keyword>
<evidence type="ECO:0000259" key="1">
    <source>
        <dbReference type="PROSITE" id="PS51406"/>
    </source>
</evidence>
<dbReference type="GO" id="GO:0005615">
    <property type="term" value="C:extracellular space"/>
    <property type="evidence" value="ECO:0007669"/>
    <property type="project" value="TreeGrafter"/>
</dbReference>
<dbReference type="Pfam" id="PF00147">
    <property type="entry name" value="Fibrinogen_C"/>
    <property type="match status" value="1"/>
</dbReference>
<dbReference type="SMART" id="SM00186">
    <property type="entry name" value="FBG"/>
    <property type="match status" value="1"/>
</dbReference>
<dbReference type="OrthoDB" id="6145874at2759"/>
<dbReference type="HOGENOM" id="CLU_038628_11_0_1"/>
<dbReference type="InterPro" id="IPR002181">
    <property type="entry name" value="Fibrinogen_a/b/g_C_dom"/>
</dbReference>
<protein>
    <submittedName>
        <fullName evidence="2">GL18547</fullName>
    </submittedName>
</protein>
<dbReference type="SUPFAM" id="SSF56496">
    <property type="entry name" value="Fibrinogen C-terminal domain-like"/>
    <property type="match status" value="1"/>
</dbReference>
<proteinExistence type="predicted"/>
<reference evidence="2 3" key="1">
    <citation type="journal article" date="2007" name="Nature">
        <title>Evolution of genes and genomes on the Drosophila phylogeny.</title>
        <authorList>
            <consortium name="Drosophila 12 Genomes Consortium"/>
            <person name="Clark A.G."/>
            <person name="Eisen M.B."/>
            <person name="Smith D.R."/>
            <person name="Bergman C.M."/>
            <person name="Oliver B."/>
            <person name="Markow T.A."/>
            <person name="Kaufman T.C."/>
            <person name="Kellis M."/>
            <person name="Gelbart W."/>
            <person name="Iyer V.N."/>
            <person name="Pollard D.A."/>
            <person name="Sackton T.B."/>
            <person name="Larracuente A.M."/>
            <person name="Singh N.D."/>
            <person name="Abad J.P."/>
            <person name="Abt D.N."/>
            <person name="Adryan B."/>
            <person name="Aguade M."/>
            <person name="Akashi H."/>
            <person name="Anderson W.W."/>
            <person name="Aquadro C.F."/>
            <person name="Ardell D.H."/>
            <person name="Arguello R."/>
            <person name="Artieri C.G."/>
            <person name="Barbash D.A."/>
            <person name="Barker D."/>
            <person name="Barsanti P."/>
            <person name="Batterham P."/>
            <person name="Batzoglou S."/>
            <person name="Begun D."/>
            <person name="Bhutkar A."/>
            <person name="Blanco E."/>
            <person name="Bosak S.A."/>
            <person name="Bradley R.K."/>
            <person name="Brand A.D."/>
            <person name="Brent M.R."/>
            <person name="Brooks A.N."/>
            <person name="Brown R.H."/>
            <person name="Butlin R.K."/>
            <person name="Caggese C."/>
            <person name="Calvi B.R."/>
            <person name="Bernardo de Carvalho A."/>
            <person name="Caspi A."/>
            <person name="Castrezana S."/>
            <person name="Celniker S.E."/>
            <person name="Chang J.L."/>
            <person name="Chapple C."/>
            <person name="Chatterji S."/>
            <person name="Chinwalla A."/>
            <person name="Civetta A."/>
            <person name="Clifton S.W."/>
            <person name="Comeron J.M."/>
            <person name="Costello J.C."/>
            <person name="Coyne J.A."/>
            <person name="Daub J."/>
            <person name="David R.G."/>
            <person name="Delcher A.L."/>
            <person name="Delehaunty K."/>
            <person name="Do C.B."/>
            <person name="Ebling H."/>
            <person name="Edwards K."/>
            <person name="Eickbush T."/>
            <person name="Evans J.D."/>
            <person name="Filipski A."/>
            <person name="Findeiss S."/>
            <person name="Freyhult E."/>
            <person name="Fulton L."/>
            <person name="Fulton R."/>
            <person name="Garcia A.C."/>
            <person name="Gardiner A."/>
            <person name="Garfield D.A."/>
            <person name="Garvin B.E."/>
            <person name="Gibson G."/>
            <person name="Gilbert D."/>
            <person name="Gnerre S."/>
            <person name="Godfrey J."/>
            <person name="Good R."/>
            <person name="Gotea V."/>
            <person name="Gravely B."/>
            <person name="Greenberg A.J."/>
            <person name="Griffiths-Jones S."/>
            <person name="Gross S."/>
            <person name="Guigo R."/>
            <person name="Gustafson E.A."/>
            <person name="Haerty W."/>
            <person name="Hahn M.W."/>
            <person name="Halligan D.L."/>
            <person name="Halpern A.L."/>
            <person name="Halter G.M."/>
            <person name="Han M.V."/>
            <person name="Heger A."/>
            <person name="Hillier L."/>
            <person name="Hinrichs A.S."/>
            <person name="Holmes I."/>
            <person name="Hoskins R.A."/>
            <person name="Hubisz M.J."/>
            <person name="Hultmark D."/>
            <person name="Huntley M.A."/>
            <person name="Jaffe D.B."/>
            <person name="Jagadeeshan S."/>
            <person name="Jeck W.R."/>
            <person name="Johnson J."/>
            <person name="Jones C.D."/>
            <person name="Jordan W.C."/>
            <person name="Karpen G.H."/>
            <person name="Kataoka E."/>
            <person name="Keightley P.D."/>
            <person name="Kheradpour P."/>
            <person name="Kirkness E.F."/>
            <person name="Koerich L.B."/>
            <person name="Kristiansen K."/>
            <person name="Kudrna D."/>
            <person name="Kulathinal R.J."/>
            <person name="Kumar S."/>
            <person name="Kwok R."/>
            <person name="Lander E."/>
            <person name="Langley C.H."/>
            <person name="Lapoint R."/>
            <person name="Lazzaro B.P."/>
            <person name="Lee S.J."/>
            <person name="Levesque L."/>
            <person name="Li R."/>
            <person name="Lin C.F."/>
            <person name="Lin M.F."/>
            <person name="Lindblad-Toh K."/>
            <person name="Llopart A."/>
            <person name="Long M."/>
            <person name="Low L."/>
            <person name="Lozovsky E."/>
            <person name="Lu J."/>
            <person name="Luo M."/>
            <person name="Machado C.A."/>
            <person name="Makalowski W."/>
            <person name="Marzo M."/>
            <person name="Matsuda M."/>
            <person name="Matzkin L."/>
            <person name="McAllister B."/>
            <person name="McBride C.S."/>
            <person name="McKernan B."/>
            <person name="McKernan K."/>
            <person name="Mendez-Lago M."/>
            <person name="Minx P."/>
            <person name="Mollenhauer M.U."/>
            <person name="Montooth K."/>
            <person name="Mount S.M."/>
            <person name="Mu X."/>
            <person name="Myers E."/>
            <person name="Negre B."/>
            <person name="Newfeld S."/>
            <person name="Nielsen R."/>
            <person name="Noor M.A."/>
            <person name="O'Grady P."/>
            <person name="Pachter L."/>
            <person name="Papaceit M."/>
            <person name="Parisi M.J."/>
            <person name="Parisi M."/>
            <person name="Parts L."/>
            <person name="Pedersen J.S."/>
            <person name="Pesole G."/>
            <person name="Phillippy A.M."/>
            <person name="Ponting C.P."/>
            <person name="Pop M."/>
            <person name="Porcelli D."/>
            <person name="Powell J.R."/>
            <person name="Prohaska S."/>
            <person name="Pruitt K."/>
            <person name="Puig M."/>
            <person name="Quesneville H."/>
            <person name="Ram K.R."/>
            <person name="Rand D."/>
            <person name="Rasmussen M.D."/>
            <person name="Reed L.K."/>
            <person name="Reenan R."/>
            <person name="Reily A."/>
            <person name="Remington K.A."/>
            <person name="Rieger T.T."/>
            <person name="Ritchie M.G."/>
            <person name="Robin C."/>
            <person name="Rogers Y.H."/>
            <person name="Rohde C."/>
            <person name="Rozas J."/>
            <person name="Rubenfield M.J."/>
            <person name="Ruiz A."/>
            <person name="Russo S."/>
            <person name="Salzberg S.L."/>
            <person name="Sanchez-Gracia A."/>
            <person name="Saranga D.J."/>
            <person name="Sato H."/>
            <person name="Schaeffer S.W."/>
            <person name="Schatz M.C."/>
            <person name="Schlenke T."/>
            <person name="Schwartz R."/>
            <person name="Segarra C."/>
            <person name="Singh R.S."/>
            <person name="Sirot L."/>
            <person name="Sirota M."/>
            <person name="Sisneros N.B."/>
            <person name="Smith C.D."/>
            <person name="Smith T.F."/>
            <person name="Spieth J."/>
            <person name="Stage D.E."/>
            <person name="Stark A."/>
            <person name="Stephan W."/>
            <person name="Strausberg R.L."/>
            <person name="Strempel S."/>
            <person name="Sturgill D."/>
            <person name="Sutton G."/>
            <person name="Sutton G.G."/>
            <person name="Tao W."/>
            <person name="Teichmann S."/>
            <person name="Tobari Y.N."/>
            <person name="Tomimura Y."/>
            <person name="Tsolas J.M."/>
            <person name="Valente V.L."/>
            <person name="Venter E."/>
            <person name="Venter J.C."/>
            <person name="Vicario S."/>
            <person name="Vieira F.G."/>
            <person name="Vilella A.J."/>
            <person name="Villasante A."/>
            <person name="Walenz B."/>
            <person name="Wang J."/>
            <person name="Wasserman M."/>
            <person name="Watts T."/>
            <person name="Wilson D."/>
            <person name="Wilson R.K."/>
            <person name="Wing R.A."/>
            <person name="Wolfner M.F."/>
            <person name="Wong A."/>
            <person name="Wong G.K."/>
            <person name="Wu C.I."/>
            <person name="Wu G."/>
            <person name="Yamamoto D."/>
            <person name="Yang H.P."/>
            <person name="Yang S.P."/>
            <person name="Yorke J.A."/>
            <person name="Yoshida K."/>
            <person name="Zdobnov E."/>
            <person name="Zhang P."/>
            <person name="Zhang Y."/>
            <person name="Zimin A.V."/>
            <person name="Baldwin J."/>
            <person name="Abdouelleil A."/>
            <person name="Abdulkadir J."/>
            <person name="Abebe A."/>
            <person name="Abera B."/>
            <person name="Abreu J."/>
            <person name="Acer S.C."/>
            <person name="Aftuck L."/>
            <person name="Alexander A."/>
            <person name="An P."/>
            <person name="Anderson E."/>
            <person name="Anderson S."/>
            <person name="Arachi H."/>
            <person name="Azer M."/>
            <person name="Bachantsang P."/>
            <person name="Barry A."/>
            <person name="Bayul T."/>
            <person name="Berlin A."/>
            <person name="Bessette D."/>
            <person name="Bloom T."/>
            <person name="Blye J."/>
            <person name="Boguslavskiy L."/>
            <person name="Bonnet C."/>
            <person name="Boukhgalter B."/>
            <person name="Bourzgui I."/>
            <person name="Brown A."/>
            <person name="Cahill P."/>
            <person name="Channer S."/>
            <person name="Cheshatsang Y."/>
            <person name="Chuda L."/>
            <person name="Citroen M."/>
            <person name="Collymore A."/>
            <person name="Cooke P."/>
            <person name="Costello M."/>
            <person name="D'Aco K."/>
            <person name="Daza R."/>
            <person name="De Haan G."/>
            <person name="DeGray S."/>
            <person name="DeMaso C."/>
            <person name="Dhargay N."/>
            <person name="Dooley K."/>
            <person name="Dooley E."/>
            <person name="Doricent M."/>
            <person name="Dorje P."/>
            <person name="Dorjee K."/>
            <person name="Dupes A."/>
            <person name="Elong R."/>
            <person name="Falk J."/>
            <person name="Farina A."/>
            <person name="Faro S."/>
            <person name="Ferguson D."/>
            <person name="Fisher S."/>
            <person name="Foley C.D."/>
            <person name="Franke A."/>
            <person name="Friedrich D."/>
            <person name="Gadbois L."/>
            <person name="Gearin G."/>
            <person name="Gearin C.R."/>
            <person name="Giannoukos G."/>
            <person name="Goode T."/>
            <person name="Graham J."/>
            <person name="Grandbois E."/>
            <person name="Grewal S."/>
            <person name="Gyaltsen K."/>
            <person name="Hafez N."/>
            <person name="Hagos B."/>
            <person name="Hall J."/>
            <person name="Henson C."/>
            <person name="Hollinger A."/>
            <person name="Honan T."/>
            <person name="Huard M.D."/>
            <person name="Hughes L."/>
            <person name="Hurhula B."/>
            <person name="Husby M.E."/>
            <person name="Kamat A."/>
            <person name="Kanga B."/>
            <person name="Kashin S."/>
            <person name="Khazanovich D."/>
            <person name="Kisner P."/>
            <person name="Lance K."/>
            <person name="Lara M."/>
            <person name="Lee W."/>
            <person name="Lennon N."/>
            <person name="Letendre F."/>
            <person name="LeVine R."/>
            <person name="Lipovsky A."/>
            <person name="Liu X."/>
            <person name="Liu J."/>
            <person name="Liu S."/>
            <person name="Lokyitsang T."/>
            <person name="Lokyitsang Y."/>
            <person name="Lubonja R."/>
            <person name="Lui A."/>
            <person name="MacDonald P."/>
            <person name="Magnisalis V."/>
            <person name="Maru K."/>
            <person name="Matthews C."/>
            <person name="McCusker W."/>
            <person name="McDonough S."/>
            <person name="Mehta T."/>
            <person name="Meldrim J."/>
            <person name="Meneus L."/>
            <person name="Mihai O."/>
            <person name="Mihalev A."/>
            <person name="Mihova T."/>
            <person name="Mittelman R."/>
            <person name="Mlenga V."/>
            <person name="Montmayeur A."/>
            <person name="Mulrain L."/>
            <person name="Navidi A."/>
            <person name="Naylor J."/>
            <person name="Negash T."/>
            <person name="Nguyen T."/>
            <person name="Nguyen N."/>
            <person name="Nicol R."/>
            <person name="Norbu C."/>
            <person name="Norbu N."/>
            <person name="Novod N."/>
            <person name="O'Neill B."/>
            <person name="Osman S."/>
            <person name="Markiewicz E."/>
            <person name="Oyono O.L."/>
            <person name="Patti C."/>
            <person name="Phunkhang P."/>
            <person name="Pierre F."/>
            <person name="Priest M."/>
            <person name="Raghuraman S."/>
            <person name="Rege F."/>
            <person name="Reyes R."/>
            <person name="Rise C."/>
            <person name="Rogov P."/>
            <person name="Ross K."/>
            <person name="Ryan E."/>
            <person name="Settipalli S."/>
            <person name="Shea T."/>
            <person name="Sherpa N."/>
            <person name="Shi L."/>
            <person name="Shih D."/>
            <person name="Sparrow T."/>
            <person name="Spaulding J."/>
            <person name="Stalker J."/>
            <person name="Stange-Thomann N."/>
            <person name="Stavropoulos S."/>
            <person name="Stone C."/>
            <person name="Strader C."/>
            <person name="Tesfaye S."/>
            <person name="Thomson T."/>
            <person name="Thoulutsang Y."/>
            <person name="Thoulutsang D."/>
            <person name="Topham K."/>
            <person name="Topping I."/>
            <person name="Tsamla T."/>
            <person name="Vassiliev H."/>
            <person name="Vo A."/>
            <person name="Wangchuk T."/>
            <person name="Wangdi T."/>
            <person name="Weiand M."/>
            <person name="Wilkinson J."/>
            <person name="Wilson A."/>
            <person name="Yadav S."/>
            <person name="Young G."/>
            <person name="Yu Q."/>
            <person name="Zembek L."/>
            <person name="Zhong D."/>
            <person name="Zimmer A."/>
            <person name="Zwirko Z."/>
            <person name="Jaffe D.B."/>
            <person name="Alvarez P."/>
            <person name="Brockman W."/>
            <person name="Butler J."/>
            <person name="Chin C."/>
            <person name="Gnerre S."/>
            <person name="Grabherr M."/>
            <person name="Kleber M."/>
            <person name="Mauceli E."/>
            <person name="MacCallum I."/>
        </authorList>
    </citation>
    <scope>NUCLEOTIDE SEQUENCE [LARGE SCALE GENOMIC DNA]</scope>
    <source>
        <strain evidence="3">MSH-3 / Tucson 14011-0111.49</strain>
    </source>
</reference>
<name>B4G6S0_DROPE</name>
<dbReference type="InterPro" id="IPR014716">
    <property type="entry name" value="Fibrinogen_a/b/g_C_1"/>
</dbReference>